<evidence type="ECO:0000256" key="3">
    <source>
        <dbReference type="ARBA" id="ARBA00023015"/>
    </source>
</evidence>
<proteinExistence type="predicted"/>
<evidence type="ECO:0000313" key="10">
    <source>
        <dbReference type="EMBL" id="GHH17524.1"/>
    </source>
</evidence>
<comment type="caution">
    <text evidence="10">The sequence shown here is derived from an EMBL/GenBank/DDBJ whole genome shotgun (WGS) entry which is preliminary data.</text>
</comment>
<dbReference type="SMART" id="SM00862">
    <property type="entry name" value="Trans_reg_C"/>
    <property type="match status" value="1"/>
</dbReference>
<evidence type="ECO:0000256" key="1">
    <source>
        <dbReference type="ARBA" id="ARBA00022553"/>
    </source>
</evidence>
<dbReference type="SUPFAM" id="SSF52172">
    <property type="entry name" value="CheY-like"/>
    <property type="match status" value="1"/>
</dbReference>
<keyword evidence="5" id="KW-0804">Transcription</keyword>
<sequence length="225" mass="24809">MRLLIADDDARAPRQLASDLGALAHEVVIVGDGRTALARATQETFDAVLLELVLPYVGGVEITRTLRERGLDLPIVLLSVHGDLPDRLAGLDAGADDYLVKPIAAVEIEARLRAILRRATRSGGHGVMRAGDIEVNEIKYRAQRGGRVLALPKLEFQMLCELIRNKNAIVTRAMFYRNVWRYDGEPATNVVESYIRRLRGHLNAAGEPDPIETIRGVGYMLVDHG</sequence>
<feature type="domain" description="OmpR/PhoB-type" evidence="9">
    <location>
        <begin position="125"/>
        <end position="223"/>
    </location>
</feature>
<dbReference type="Pfam" id="PF00072">
    <property type="entry name" value="Response_reg"/>
    <property type="match status" value="1"/>
</dbReference>
<name>A0ABQ3LKE3_9SPHN</name>
<protein>
    <submittedName>
        <fullName evidence="10">DNA-binding response regulator</fullName>
    </submittedName>
</protein>
<dbReference type="InterPro" id="IPR039420">
    <property type="entry name" value="WalR-like"/>
</dbReference>
<dbReference type="InterPro" id="IPR036388">
    <property type="entry name" value="WH-like_DNA-bd_sf"/>
</dbReference>
<dbReference type="SUPFAM" id="SSF46894">
    <property type="entry name" value="C-terminal effector domain of the bipartite response regulators"/>
    <property type="match status" value="1"/>
</dbReference>
<evidence type="ECO:0000259" key="9">
    <source>
        <dbReference type="PROSITE" id="PS51755"/>
    </source>
</evidence>
<dbReference type="PANTHER" id="PTHR48111">
    <property type="entry name" value="REGULATOR OF RPOS"/>
    <property type="match status" value="1"/>
</dbReference>
<dbReference type="SMART" id="SM00448">
    <property type="entry name" value="REC"/>
    <property type="match status" value="1"/>
</dbReference>
<dbReference type="Gene3D" id="6.10.250.690">
    <property type="match status" value="1"/>
</dbReference>
<dbReference type="PROSITE" id="PS51755">
    <property type="entry name" value="OMPR_PHOB"/>
    <property type="match status" value="1"/>
</dbReference>
<evidence type="ECO:0000256" key="7">
    <source>
        <dbReference type="PROSITE-ProRule" id="PRU01091"/>
    </source>
</evidence>
<organism evidence="10 11">
    <name type="scientific">Sphingomonas glacialis</name>
    <dbReference type="NCBI Taxonomy" id="658225"/>
    <lineage>
        <taxon>Bacteria</taxon>
        <taxon>Pseudomonadati</taxon>
        <taxon>Pseudomonadota</taxon>
        <taxon>Alphaproteobacteria</taxon>
        <taxon>Sphingomonadales</taxon>
        <taxon>Sphingomonadaceae</taxon>
        <taxon>Sphingomonas</taxon>
    </lineage>
</organism>
<evidence type="ECO:0000313" key="11">
    <source>
        <dbReference type="Proteomes" id="UP000652430"/>
    </source>
</evidence>
<evidence type="ECO:0000256" key="2">
    <source>
        <dbReference type="ARBA" id="ARBA00023012"/>
    </source>
</evidence>
<dbReference type="InterPro" id="IPR011006">
    <property type="entry name" value="CheY-like_superfamily"/>
</dbReference>
<dbReference type="GO" id="GO:0003677">
    <property type="term" value="F:DNA binding"/>
    <property type="evidence" value="ECO:0007669"/>
    <property type="project" value="UniProtKB-KW"/>
</dbReference>
<evidence type="ECO:0000256" key="6">
    <source>
        <dbReference type="PROSITE-ProRule" id="PRU00169"/>
    </source>
</evidence>
<dbReference type="EMBL" id="BNAQ01000003">
    <property type="protein sequence ID" value="GHH17524.1"/>
    <property type="molecule type" value="Genomic_DNA"/>
</dbReference>
<dbReference type="Gene3D" id="3.40.50.2300">
    <property type="match status" value="1"/>
</dbReference>
<dbReference type="InterPro" id="IPR016032">
    <property type="entry name" value="Sig_transdc_resp-reg_C-effctor"/>
</dbReference>
<dbReference type="Gene3D" id="1.10.10.10">
    <property type="entry name" value="Winged helix-like DNA-binding domain superfamily/Winged helix DNA-binding domain"/>
    <property type="match status" value="1"/>
</dbReference>
<reference evidence="11" key="1">
    <citation type="journal article" date="2019" name="Int. J. Syst. Evol. Microbiol.">
        <title>The Global Catalogue of Microorganisms (GCM) 10K type strain sequencing project: providing services to taxonomists for standard genome sequencing and annotation.</title>
        <authorList>
            <consortium name="The Broad Institute Genomics Platform"/>
            <consortium name="The Broad Institute Genome Sequencing Center for Infectious Disease"/>
            <person name="Wu L."/>
            <person name="Ma J."/>
        </authorList>
    </citation>
    <scope>NUCLEOTIDE SEQUENCE [LARGE SCALE GENOMIC DNA]</scope>
    <source>
        <strain evidence="11">CGMCC 1.8957</strain>
    </source>
</reference>
<feature type="DNA-binding region" description="OmpR/PhoB-type" evidence="7">
    <location>
        <begin position="125"/>
        <end position="223"/>
    </location>
</feature>
<dbReference type="RefSeq" id="WP_189676330.1">
    <property type="nucleotide sequence ID" value="NZ_BNAQ01000003.1"/>
</dbReference>
<dbReference type="PANTHER" id="PTHR48111:SF1">
    <property type="entry name" value="TWO-COMPONENT RESPONSE REGULATOR ORR33"/>
    <property type="match status" value="1"/>
</dbReference>
<gene>
    <name evidence="10" type="ORF">GCM10008023_22180</name>
</gene>
<accession>A0ABQ3LKE3</accession>
<evidence type="ECO:0000259" key="8">
    <source>
        <dbReference type="PROSITE" id="PS50110"/>
    </source>
</evidence>
<evidence type="ECO:0000256" key="5">
    <source>
        <dbReference type="ARBA" id="ARBA00023163"/>
    </source>
</evidence>
<keyword evidence="1" id="KW-0597">Phosphoprotein</keyword>
<dbReference type="InterPro" id="IPR001867">
    <property type="entry name" value="OmpR/PhoB-type_DNA-bd"/>
</dbReference>
<keyword evidence="2" id="KW-0902">Two-component regulatory system</keyword>
<keyword evidence="3" id="KW-0805">Transcription regulation</keyword>
<dbReference type="PROSITE" id="PS50110">
    <property type="entry name" value="RESPONSE_REGULATORY"/>
    <property type="match status" value="1"/>
</dbReference>
<keyword evidence="11" id="KW-1185">Reference proteome</keyword>
<evidence type="ECO:0000256" key="4">
    <source>
        <dbReference type="ARBA" id="ARBA00023125"/>
    </source>
</evidence>
<comment type="caution">
    <text evidence="6">Lacks conserved residue(s) required for the propagation of feature annotation.</text>
</comment>
<dbReference type="CDD" id="cd00383">
    <property type="entry name" value="trans_reg_C"/>
    <property type="match status" value="1"/>
</dbReference>
<dbReference type="Pfam" id="PF00486">
    <property type="entry name" value="Trans_reg_C"/>
    <property type="match status" value="1"/>
</dbReference>
<dbReference type="InterPro" id="IPR001789">
    <property type="entry name" value="Sig_transdc_resp-reg_receiver"/>
</dbReference>
<dbReference type="Proteomes" id="UP000652430">
    <property type="component" value="Unassembled WGS sequence"/>
</dbReference>
<keyword evidence="4 7" id="KW-0238">DNA-binding</keyword>
<feature type="domain" description="Response regulatory" evidence="8">
    <location>
        <begin position="2"/>
        <end position="116"/>
    </location>
</feature>